<organism evidence="1 2">
    <name type="scientific">Araneus ventricosus</name>
    <name type="common">Orbweaver spider</name>
    <name type="synonym">Epeira ventricosa</name>
    <dbReference type="NCBI Taxonomy" id="182803"/>
    <lineage>
        <taxon>Eukaryota</taxon>
        <taxon>Metazoa</taxon>
        <taxon>Ecdysozoa</taxon>
        <taxon>Arthropoda</taxon>
        <taxon>Chelicerata</taxon>
        <taxon>Arachnida</taxon>
        <taxon>Araneae</taxon>
        <taxon>Araneomorphae</taxon>
        <taxon>Entelegynae</taxon>
        <taxon>Araneoidea</taxon>
        <taxon>Araneidae</taxon>
        <taxon>Araneus</taxon>
    </lineage>
</organism>
<name>A0A4Y2L681_ARAVE</name>
<dbReference type="Proteomes" id="UP000499080">
    <property type="component" value="Unassembled WGS sequence"/>
</dbReference>
<gene>
    <name evidence="1" type="ORF">AVEN_211180_1</name>
</gene>
<reference evidence="1 2" key="1">
    <citation type="journal article" date="2019" name="Sci. Rep.">
        <title>Orb-weaving spider Araneus ventricosus genome elucidates the spidroin gene catalogue.</title>
        <authorList>
            <person name="Kono N."/>
            <person name="Nakamura H."/>
            <person name="Ohtoshi R."/>
            <person name="Moran D.A.P."/>
            <person name="Shinohara A."/>
            <person name="Yoshida Y."/>
            <person name="Fujiwara M."/>
            <person name="Mori M."/>
            <person name="Tomita M."/>
            <person name="Arakawa K."/>
        </authorList>
    </citation>
    <scope>NUCLEOTIDE SEQUENCE [LARGE SCALE GENOMIC DNA]</scope>
</reference>
<keyword evidence="2" id="KW-1185">Reference proteome</keyword>
<dbReference type="EMBL" id="BGPR01005418">
    <property type="protein sequence ID" value="GBN10012.1"/>
    <property type="molecule type" value="Genomic_DNA"/>
</dbReference>
<protein>
    <submittedName>
        <fullName evidence="1">Uncharacterized protein</fullName>
    </submittedName>
</protein>
<dbReference type="OrthoDB" id="9971063at2759"/>
<dbReference type="AlphaFoldDB" id="A0A4Y2L681"/>
<accession>A0A4Y2L681</accession>
<proteinExistence type="predicted"/>
<dbReference type="GO" id="GO:0003676">
    <property type="term" value="F:nucleic acid binding"/>
    <property type="evidence" value="ECO:0007669"/>
    <property type="project" value="InterPro"/>
</dbReference>
<dbReference type="Gene3D" id="3.30.420.10">
    <property type="entry name" value="Ribonuclease H-like superfamily/Ribonuclease H"/>
    <property type="match status" value="1"/>
</dbReference>
<sequence>MYYISPPPKSNQQHKRGKSKLWPLKKSSLENPKRMRCLYLPANTSEGITGQGYVETLHLVQHCHDPDRGPANILGRGYLKQQGHATPPPTLQDLQRHITDACANVTSAMLHRVQREVQARVQMYIVADGEKFDH</sequence>
<evidence type="ECO:0000313" key="1">
    <source>
        <dbReference type="EMBL" id="GBN10012.1"/>
    </source>
</evidence>
<dbReference type="InterPro" id="IPR036397">
    <property type="entry name" value="RNaseH_sf"/>
</dbReference>
<evidence type="ECO:0000313" key="2">
    <source>
        <dbReference type="Proteomes" id="UP000499080"/>
    </source>
</evidence>
<comment type="caution">
    <text evidence="1">The sequence shown here is derived from an EMBL/GenBank/DDBJ whole genome shotgun (WGS) entry which is preliminary data.</text>
</comment>